<dbReference type="GO" id="GO:0005930">
    <property type="term" value="C:axoneme"/>
    <property type="evidence" value="ECO:0007669"/>
    <property type="project" value="TreeGrafter"/>
</dbReference>
<keyword evidence="2" id="KW-0175">Coiled coil</keyword>
<feature type="region of interest" description="Disordered" evidence="3">
    <location>
        <begin position="1"/>
        <end position="171"/>
    </location>
</feature>
<feature type="region of interest" description="Disordered" evidence="3">
    <location>
        <begin position="679"/>
        <end position="699"/>
    </location>
</feature>
<dbReference type="Pfam" id="PF15619">
    <property type="entry name" value="Lebercilin"/>
    <property type="match status" value="1"/>
</dbReference>
<gene>
    <name evidence="5" type="ORF">KUDE01_013995</name>
</gene>
<name>A0AAD9BUS5_DISEL</name>
<feature type="compositionally biased region" description="Basic and acidic residues" evidence="3">
    <location>
        <begin position="505"/>
        <end position="552"/>
    </location>
</feature>
<feature type="region of interest" description="Disordered" evidence="3">
    <location>
        <begin position="505"/>
        <end position="565"/>
    </location>
</feature>
<feature type="region of interest" description="Disordered" evidence="3">
    <location>
        <begin position="451"/>
        <end position="486"/>
    </location>
</feature>
<comment type="caution">
    <text evidence="5">The sequence shown here is derived from an EMBL/GenBank/DDBJ whole genome shotgun (WGS) entry which is preliminary data.</text>
</comment>
<evidence type="ECO:0000313" key="5">
    <source>
        <dbReference type="EMBL" id="KAK1889318.1"/>
    </source>
</evidence>
<feature type="domain" description="Lebercilin" evidence="4">
    <location>
        <begin position="173"/>
        <end position="365"/>
    </location>
</feature>
<dbReference type="GO" id="GO:0042073">
    <property type="term" value="P:intraciliary transport"/>
    <property type="evidence" value="ECO:0007669"/>
    <property type="project" value="TreeGrafter"/>
</dbReference>
<evidence type="ECO:0000313" key="6">
    <source>
        <dbReference type="Proteomes" id="UP001228049"/>
    </source>
</evidence>
<accession>A0AAD9BUS5</accession>
<feature type="compositionally biased region" description="Polar residues" evidence="3">
    <location>
        <begin position="596"/>
        <end position="607"/>
    </location>
</feature>
<protein>
    <submittedName>
        <fullName evidence="5">Lebercilin</fullName>
    </submittedName>
</protein>
<proteinExistence type="inferred from homology"/>
<dbReference type="InterPro" id="IPR026188">
    <property type="entry name" value="Lebercilin-like"/>
</dbReference>
<feature type="compositionally biased region" description="Low complexity" evidence="3">
    <location>
        <begin position="102"/>
        <end position="115"/>
    </location>
</feature>
<feature type="compositionally biased region" description="Basic and acidic residues" evidence="3">
    <location>
        <begin position="577"/>
        <end position="586"/>
    </location>
</feature>
<dbReference type="AlphaFoldDB" id="A0AAD9BUS5"/>
<keyword evidence="6" id="KW-1185">Reference proteome</keyword>
<dbReference type="PANTHER" id="PTHR16650:SF10">
    <property type="entry name" value="LEBERCILIN"/>
    <property type="match status" value="1"/>
</dbReference>
<feature type="region of interest" description="Disordered" evidence="3">
    <location>
        <begin position="577"/>
        <end position="657"/>
    </location>
</feature>
<feature type="compositionally biased region" description="Basic and acidic residues" evidence="3">
    <location>
        <begin position="250"/>
        <end position="269"/>
    </location>
</feature>
<feature type="compositionally biased region" description="Basic and acidic residues" evidence="3">
    <location>
        <begin position="26"/>
        <end position="35"/>
    </location>
</feature>
<dbReference type="InterPro" id="IPR028933">
    <property type="entry name" value="Lebercilin_dom"/>
</dbReference>
<evidence type="ECO:0000256" key="2">
    <source>
        <dbReference type="ARBA" id="ARBA00023054"/>
    </source>
</evidence>
<evidence type="ECO:0000256" key="3">
    <source>
        <dbReference type="SAM" id="MobiDB-lite"/>
    </source>
</evidence>
<evidence type="ECO:0000256" key="1">
    <source>
        <dbReference type="ARBA" id="ARBA00010229"/>
    </source>
</evidence>
<sequence length="814" mass="92680">MESENMTDPYEDNRDVDQSRQSLRSSKKDSRSSHFEKRKKNSRDNLKDEVEKESCVESRSKTRTWRSDPDRDQLSDGEGQRSSGSFYSDDYDNESASERSNSPYSRSRTPTATPRRMVRSKRISNSPLKTGGVGRRGVSRPQRPGGHPLTQHQRRGVRSQSKESTPPKDLDLVTKRMLSARLLKINELRNSLAELQQRTDELQKENRVLRQLQMRQDKALQRYDDTESEISQLISRHNNDTHVLRERLRRTQERERAAERRMKDSEEQLQRSQATIARLKKLVDQRDLGARDELSRKLEEEKTRALEAERKIKELERSAELTSGSYQRQLAAEKKKTISAQDEIRTLQEELQRLTNKLKEKERELDDRNIYANRMMKPAPRKDVDCVTKRKIPSRSSTKAVQTKDRAPSLDFPTPPPAITDANGFSEQAPDEYLSLKQEFAGVDRQVETEDRHLKWEQQKTSNKEIEGNKEKELVKENDKGLQKEEKLQLNQELNLLEEKAKQLREGFKHGLMSTEEKKEKEDRKRMSSLLRQEEENNRKRGHVQEEVDRWNHGALSNRQTAEEARRTKELLLAKMREIDRQEHGSQDAIFAESIPSESNKTTSNHASPRLPEQRNSSVFNLTEPEESAGFRSGGGDSGRRRSGMEGGTATAGVGRRALRTQISGDDLAFGSYAPSFGNSASRGSSGFPPPPPKQDRDSSLEAIGVFSLRGVETEKEKDTDGGAEKDRKASLMQQLFGALATPLGDSVSTYNKMEVLKNPPTTNGVRKREGLLSFNSGSSTPPASSLNTIHVADSRPAIRAITSFDDDIEELTL</sequence>
<dbReference type="EMBL" id="JASDAP010000017">
    <property type="protein sequence ID" value="KAK1889318.1"/>
    <property type="molecule type" value="Genomic_DNA"/>
</dbReference>
<feature type="compositionally biased region" description="Basic and acidic residues" evidence="3">
    <location>
        <begin position="42"/>
        <end position="74"/>
    </location>
</feature>
<organism evidence="5 6">
    <name type="scientific">Dissostichus eleginoides</name>
    <name type="common">Patagonian toothfish</name>
    <name type="synonym">Dissostichus amissus</name>
    <dbReference type="NCBI Taxonomy" id="100907"/>
    <lineage>
        <taxon>Eukaryota</taxon>
        <taxon>Metazoa</taxon>
        <taxon>Chordata</taxon>
        <taxon>Craniata</taxon>
        <taxon>Vertebrata</taxon>
        <taxon>Euteleostomi</taxon>
        <taxon>Actinopterygii</taxon>
        <taxon>Neopterygii</taxon>
        <taxon>Teleostei</taxon>
        <taxon>Neoteleostei</taxon>
        <taxon>Acanthomorphata</taxon>
        <taxon>Eupercaria</taxon>
        <taxon>Perciformes</taxon>
        <taxon>Notothenioidei</taxon>
        <taxon>Nototheniidae</taxon>
        <taxon>Dissostichus</taxon>
    </lineage>
</organism>
<comment type="similarity">
    <text evidence="1">Belongs to the LCA5 family.</text>
</comment>
<dbReference type="PANTHER" id="PTHR16650">
    <property type="entry name" value="C21ORF13-RELATED"/>
    <property type="match status" value="1"/>
</dbReference>
<feature type="region of interest" description="Disordered" evidence="3">
    <location>
        <begin position="389"/>
        <end position="425"/>
    </location>
</feature>
<dbReference type="Proteomes" id="UP001228049">
    <property type="component" value="Unassembled WGS sequence"/>
</dbReference>
<feature type="region of interest" description="Disordered" evidence="3">
    <location>
        <begin position="250"/>
        <end position="270"/>
    </location>
</feature>
<evidence type="ECO:0000259" key="4">
    <source>
        <dbReference type="Pfam" id="PF15619"/>
    </source>
</evidence>
<reference evidence="5" key="1">
    <citation type="submission" date="2023-04" db="EMBL/GenBank/DDBJ databases">
        <title>Chromosome-level genome of Chaenocephalus aceratus.</title>
        <authorList>
            <person name="Park H."/>
        </authorList>
    </citation>
    <scope>NUCLEOTIDE SEQUENCE</scope>
    <source>
        <strain evidence="5">DE</strain>
        <tissue evidence="5">Muscle</tissue>
    </source>
</reference>